<sequence>MYETSKTASVYPGLERSLLHVWRRLDNRRLERALLGEMSWPVTQPVDQAENIVALAQNRTTRRKTGGGRRRGNAAAVGKGRPAGSGGRGRGDIKLIDLDPEPPCDIVPNPVVHVVEPAVNAVADKDIAMEGGSADRIIGRRRKCNSCT</sequence>
<evidence type="ECO:0000313" key="3">
    <source>
        <dbReference type="Proteomes" id="UP001229421"/>
    </source>
</evidence>
<reference evidence="2" key="1">
    <citation type="journal article" date="2023" name="bioRxiv">
        <title>Improved chromosome-level genome assembly for marigold (Tagetes erecta).</title>
        <authorList>
            <person name="Jiang F."/>
            <person name="Yuan L."/>
            <person name="Wang S."/>
            <person name="Wang H."/>
            <person name="Xu D."/>
            <person name="Wang A."/>
            <person name="Fan W."/>
        </authorList>
    </citation>
    <scope>NUCLEOTIDE SEQUENCE</scope>
    <source>
        <strain evidence="2">WSJ</strain>
        <tissue evidence="2">Leaf</tissue>
    </source>
</reference>
<organism evidence="2 3">
    <name type="scientific">Tagetes erecta</name>
    <name type="common">African marigold</name>
    <dbReference type="NCBI Taxonomy" id="13708"/>
    <lineage>
        <taxon>Eukaryota</taxon>
        <taxon>Viridiplantae</taxon>
        <taxon>Streptophyta</taxon>
        <taxon>Embryophyta</taxon>
        <taxon>Tracheophyta</taxon>
        <taxon>Spermatophyta</taxon>
        <taxon>Magnoliopsida</taxon>
        <taxon>eudicotyledons</taxon>
        <taxon>Gunneridae</taxon>
        <taxon>Pentapetalae</taxon>
        <taxon>asterids</taxon>
        <taxon>campanulids</taxon>
        <taxon>Asterales</taxon>
        <taxon>Asteraceae</taxon>
        <taxon>Asteroideae</taxon>
        <taxon>Heliantheae alliance</taxon>
        <taxon>Tageteae</taxon>
        <taxon>Tagetes</taxon>
    </lineage>
</organism>
<name>A0AAD8NUP3_TARER</name>
<evidence type="ECO:0000313" key="2">
    <source>
        <dbReference type="EMBL" id="KAK1421744.1"/>
    </source>
</evidence>
<dbReference type="Proteomes" id="UP001229421">
    <property type="component" value="Unassembled WGS sequence"/>
</dbReference>
<feature type="region of interest" description="Disordered" evidence="1">
    <location>
        <begin position="58"/>
        <end position="95"/>
    </location>
</feature>
<comment type="caution">
    <text evidence="2">The sequence shown here is derived from an EMBL/GenBank/DDBJ whole genome shotgun (WGS) entry which is preliminary data.</text>
</comment>
<protein>
    <submittedName>
        <fullName evidence="2">Uncharacterized protein</fullName>
    </submittedName>
</protein>
<gene>
    <name evidence="2" type="ORF">QVD17_24336</name>
</gene>
<feature type="compositionally biased region" description="Basic residues" evidence="1">
    <location>
        <begin position="60"/>
        <end position="72"/>
    </location>
</feature>
<dbReference type="EMBL" id="JAUHHV010000006">
    <property type="protein sequence ID" value="KAK1421744.1"/>
    <property type="molecule type" value="Genomic_DNA"/>
</dbReference>
<accession>A0AAD8NUP3</accession>
<dbReference type="AlphaFoldDB" id="A0AAD8NUP3"/>
<evidence type="ECO:0000256" key="1">
    <source>
        <dbReference type="SAM" id="MobiDB-lite"/>
    </source>
</evidence>
<proteinExistence type="predicted"/>
<keyword evidence="3" id="KW-1185">Reference proteome</keyword>